<accession>A0A426Y863</accession>
<dbReference type="EMBL" id="AMZH03014270">
    <property type="protein sequence ID" value="RRT47921.1"/>
    <property type="molecule type" value="Genomic_DNA"/>
</dbReference>
<keyword evidence="1" id="KW-0812">Transmembrane</keyword>
<keyword evidence="1" id="KW-0472">Membrane</keyword>
<evidence type="ECO:0000313" key="2">
    <source>
        <dbReference type="EMBL" id="RRT47921.1"/>
    </source>
</evidence>
<keyword evidence="1" id="KW-1133">Transmembrane helix</keyword>
<feature type="non-terminal residue" evidence="2">
    <location>
        <position position="1"/>
    </location>
</feature>
<dbReference type="AlphaFoldDB" id="A0A426Y863"/>
<organism evidence="2 3">
    <name type="scientific">Ensete ventricosum</name>
    <name type="common">Abyssinian banana</name>
    <name type="synonym">Musa ensete</name>
    <dbReference type="NCBI Taxonomy" id="4639"/>
    <lineage>
        <taxon>Eukaryota</taxon>
        <taxon>Viridiplantae</taxon>
        <taxon>Streptophyta</taxon>
        <taxon>Embryophyta</taxon>
        <taxon>Tracheophyta</taxon>
        <taxon>Spermatophyta</taxon>
        <taxon>Magnoliopsida</taxon>
        <taxon>Liliopsida</taxon>
        <taxon>Zingiberales</taxon>
        <taxon>Musaceae</taxon>
        <taxon>Ensete</taxon>
    </lineage>
</organism>
<proteinExistence type="predicted"/>
<feature type="transmembrane region" description="Helical" evidence="1">
    <location>
        <begin position="119"/>
        <end position="140"/>
    </location>
</feature>
<evidence type="ECO:0008006" key="4">
    <source>
        <dbReference type="Google" id="ProtNLM"/>
    </source>
</evidence>
<reference evidence="2 3" key="1">
    <citation type="journal article" date="2014" name="Agronomy (Basel)">
        <title>A Draft Genome Sequence for Ensete ventricosum, the Drought-Tolerant Tree Against Hunger.</title>
        <authorList>
            <person name="Harrison J."/>
            <person name="Moore K.A."/>
            <person name="Paszkiewicz K."/>
            <person name="Jones T."/>
            <person name="Grant M."/>
            <person name="Ambacheew D."/>
            <person name="Muzemil S."/>
            <person name="Studholme D.J."/>
        </authorList>
    </citation>
    <scope>NUCLEOTIDE SEQUENCE [LARGE SCALE GENOMIC DNA]</scope>
</reference>
<gene>
    <name evidence="2" type="ORF">B296_00034957</name>
</gene>
<sequence length="143" mass="16045">KDKDLHKRQEMLANMKSKANQMASTLSMSNFGNRSGFTHHRVSYFAKYREDLLGDGKNSADVMSRTSGLDNQGIVALQRQVMRATMLINQRLVVCVGLMQRAQKRLAILNKRTKGGCSCMCLLLSVVAIVILIVVAWLLIKYL</sequence>
<name>A0A426Y863_ENSVE</name>
<dbReference type="Proteomes" id="UP000287651">
    <property type="component" value="Unassembled WGS sequence"/>
</dbReference>
<protein>
    <recommendedName>
        <fullName evidence="4">t-SNARE coiled-coil homology domain-containing protein</fullName>
    </recommendedName>
</protein>
<evidence type="ECO:0000256" key="1">
    <source>
        <dbReference type="SAM" id="Phobius"/>
    </source>
</evidence>
<comment type="caution">
    <text evidence="2">The sequence shown here is derived from an EMBL/GenBank/DDBJ whole genome shotgun (WGS) entry which is preliminary data.</text>
</comment>
<evidence type="ECO:0000313" key="3">
    <source>
        <dbReference type="Proteomes" id="UP000287651"/>
    </source>
</evidence>